<dbReference type="InterPro" id="IPR004358">
    <property type="entry name" value="Sig_transdc_His_kin-like_C"/>
</dbReference>
<evidence type="ECO:0000256" key="2">
    <source>
        <dbReference type="ARBA" id="ARBA00012438"/>
    </source>
</evidence>
<dbReference type="CDD" id="cd00075">
    <property type="entry name" value="HATPase"/>
    <property type="match status" value="1"/>
</dbReference>
<evidence type="ECO:0000259" key="8">
    <source>
        <dbReference type="PROSITE" id="PS50110"/>
    </source>
</evidence>
<proteinExistence type="predicted"/>
<accession>A0A7Z9DWZ0</accession>
<keyword evidence="5" id="KW-0902">Two-component regulatory system</keyword>
<keyword evidence="4 9" id="KW-0808">Transferase</keyword>
<dbReference type="SUPFAM" id="SSF52172">
    <property type="entry name" value="CheY-like"/>
    <property type="match status" value="1"/>
</dbReference>
<evidence type="ECO:0000256" key="6">
    <source>
        <dbReference type="PROSITE-ProRule" id="PRU00169"/>
    </source>
</evidence>
<dbReference type="PANTHER" id="PTHR43547">
    <property type="entry name" value="TWO-COMPONENT HISTIDINE KINASE"/>
    <property type="match status" value="1"/>
</dbReference>
<dbReference type="CDD" id="cd00082">
    <property type="entry name" value="HisKA"/>
    <property type="match status" value="1"/>
</dbReference>
<dbReference type="SMART" id="SM00448">
    <property type="entry name" value="REC"/>
    <property type="match status" value="1"/>
</dbReference>
<organism evidence="9 10">
    <name type="scientific">Planktothrix serta PCC 8927</name>
    <dbReference type="NCBI Taxonomy" id="671068"/>
    <lineage>
        <taxon>Bacteria</taxon>
        <taxon>Bacillati</taxon>
        <taxon>Cyanobacteriota</taxon>
        <taxon>Cyanophyceae</taxon>
        <taxon>Oscillatoriophycideae</taxon>
        <taxon>Oscillatoriales</taxon>
        <taxon>Microcoleaceae</taxon>
        <taxon>Planktothrix</taxon>
    </lineage>
</organism>
<dbReference type="InterPro" id="IPR003594">
    <property type="entry name" value="HATPase_dom"/>
</dbReference>
<dbReference type="SMART" id="SM00387">
    <property type="entry name" value="HATPase_c"/>
    <property type="match status" value="1"/>
</dbReference>
<dbReference type="Pfam" id="PF02518">
    <property type="entry name" value="HATPase_c"/>
    <property type="match status" value="1"/>
</dbReference>
<feature type="domain" description="Histidine kinase" evidence="7">
    <location>
        <begin position="144"/>
        <end position="355"/>
    </location>
</feature>
<keyword evidence="10" id="KW-1185">Reference proteome</keyword>
<dbReference type="InterPro" id="IPR005467">
    <property type="entry name" value="His_kinase_dom"/>
</dbReference>
<dbReference type="Gene3D" id="3.30.565.10">
    <property type="entry name" value="Histidine kinase-like ATPase, C-terminal domain"/>
    <property type="match status" value="1"/>
</dbReference>
<dbReference type="PROSITE" id="PS50110">
    <property type="entry name" value="RESPONSE_REGULATORY"/>
    <property type="match status" value="1"/>
</dbReference>
<dbReference type="InterPro" id="IPR001789">
    <property type="entry name" value="Sig_transdc_resp-reg_receiver"/>
</dbReference>
<evidence type="ECO:0000256" key="1">
    <source>
        <dbReference type="ARBA" id="ARBA00000085"/>
    </source>
</evidence>
<dbReference type="AlphaFoldDB" id="A0A7Z9DWZ0"/>
<name>A0A7Z9DWZ0_9CYAN</name>
<dbReference type="InterPro" id="IPR003661">
    <property type="entry name" value="HisK_dim/P_dom"/>
</dbReference>
<evidence type="ECO:0000313" key="10">
    <source>
        <dbReference type="Proteomes" id="UP000184550"/>
    </source>
</evidence>
<evidence type="ECO:0000256" key="3">
    <source>
        <dbReference type="ARBA" id="ARBA00022553"/>
    </source>
</evidence>
<dbReference type="GO" id="GO:0000155">
    <property type="term" value="F:phosphorelay sensor kinase activity"/>
    <property type="evidence" value="ECO:0007669"/>
    <property type="project" value="InterPro"/>
</dbReference>
<dbReference type="EC" id="2.7.13.3" evidence="2"/>
<evidence type="ECO:0000259" key="7">
    <source>
        <dbReference type="PROSITE" id="PS50109"/>
    </source>
</evidence>
<dbReference type="Pfam" id="PF00072">
    <property type="entry name" value="Response_reg"/>
    <property type="match status" value="1"/>
</dbReference>
<evidence type="ECO:0000313" key="9">
    <source>
        <dbReference type="EMBL" id="VXD15471.1"/>
    </source>
</evidence>
<feature type="modified residue" description="4-aspartylphosphate" evidence="6">
    <location>
        <position position="55"/>
    </location>
</feature>
<comment type="catalytic activity">
    <reaction evidence="1">
        <text>ATP + protein L-histidine = ADP + protein N-phospho-L-histidine.</text>
        <dbReference type="EC" id="2.7.13.3"/>
    </reaction>
</comment>
<sequence length="355" mass="39549">MASSPSVLVIDDEPDNFDVIEILLFREGYHLSFAGSGAEALERLSLHFPDIILLDVMMPELDGIQLCHQIKANSLWCHIPIIMVTALTAKEDLALCLDAGADDFISKPVNGIELRARVRSMLRIKQQYDELQALLQVRDDLSNMIIHDLNNPLAGILFSCELLRRSELQPKQRQKIEDIFRLSQRMVSLVDSLLIIAKVQADQLVLNYDPVDMYEMGQAIATDFEPVAVHSQMKLVCELPEPGKQIEVDSVILRRVMENLLSNAIKFSPPGGQIILRISYPPEKAVKIQVIDSGSGISEELQQRIFEKYDVGTFHKGIAQTGLGLAFCKIAIEAHGGTISVDNNYPQGSIFTVTI</sequence>
<dbReference type="Gene3D" id="3.40.50.2300">
    <property type="match status" value="1"/>
</dbReference>
<dbReference type="Proteomes" id="UP000184550">
    <property type="component" value="Unassembled WGS sequence"/>
</dbReference>
<dbReference type="SUPFAM" id="SSF55874">
    <property type="entry name" value="ATPase domain of HSP90 chaperone/DNA topoisomerase II/histidine kinase"/>
    <property type="match status" value="1"/>
</dbReference>
<dbReference type="EMBL" id="CZCU02000122">
    <property type="protein sequence ID" value="VXD15471.1"/>
    <property type="molecule type" value="Genomic_DNA"/>
</dbReference>
<dbReference type="Pfam" id="PF00512">
    <property type="entry name" value="HisKA"/>
    <property type="match status" value="1"/>
</dbReference>
<dbReference type="PRINTS" id="PR00344">
    <property type="entry name" value="BCTRLSENSOR"/>
</dbReference>
<keyword evidence="4 9" id="KW-0418">Kinase</keyword>
<keyword evidence="3 6" id="KW-0597">Phosphoprotein</keyword>
<comment type="caution">
    <text evidence="9">The sequence shown here is derived from an EMBL/GenBank/DDBJ whole genome shotgun (WGS) entry which is preliminary data.</text>
</comment>
<evidence type="ECO:0000256" key="4">
    <source>
        <dbReference type="ARBA" id="ARBA00022777"/>
    </source>
</evidence>
<dbReference type="InterPro" id="IPR011006">
    <property type="entry name" value="CheY-like_superfamily"/>
</dbReference>
<gene>
    <name evidence="9" type="ORF">PL8927_480047</name>
</gene>
<evidence type="ECO:0000256" key="5">
    <source>
        <dbReference type="ARBA" id="ARBA00023012"/>
    </source>
</evidence>
<protein>
    <recommendedName>
        <fullName evidence="2">histidine kinase</fullName>
        <ecNumber evidence="2">2.7.13.3</ecNumber>
    </recommendedName>
</protein>
<dbReference type="Gene3D" id="1.10.287.130">
    <property type="match status" value="1"/>
</dbReference>
<dbReference type="OrthoDB" id="418136at2"/>
<dbReference type="PROSITE" id="PS50109">
    <property type="entry name" value="HIS_KIN"/>
    <property type="match status" value="1"/>
</dbReference>
<dbReference type="InterPro" id="IPR036890">
    <property type="entry name" value="HATPase_C_sf"/>
</dbReference>
<reference evidence="9" key="1">
    <citation type="submission" date="2019-10" db="EMBL/GenBank/DDBJ databases">
        <authorList>
            <consortium name="Genoscope - CEA"/>
            <person name="William W."/>
        </authorList>
    </citation>
    <scope>NUCLEOTIDE SEQUENCE [LARGE SCALE GENOMIC DNA]</scope>
    <source>
        <strain evidence="9">BBR_PRJEB10992</strain>
    </source>
</reference>
<dbReference type="PANTHER" id="PTHR43547:SF2">
    <property type="entry name" value="HYBRID SIGNAL TRANSDUCTION HISTIDINE KINASE C"/>
    <property type="match status" value="1"/>
</dbReference>
<feature type="domain" description="Response regulatory" evidence="8">
    <location>
        <begin position="6"/>
        <end position="122"/>
    </location>
</feature>
<dbReference type="SMART" id="SM00388">
    <property type="entry name" value="HisKA"/>
    <property type="match status" value="1"/>
</dbReference>
<dbReference type="RefSeq" id="WP_083619701.1">
    <property type="nucleotide sequence ID" value="NZ_LR734861.1"/>
</dbReference>